<reference evidence="2 3" key="1">
    <citation type="submission" date="2007-03" db="EMBL/GenBank/DDBJ databases">
        <authorList>
            <person name="Stal L."/>
            <person name="Ferriera S."/>
            <person name="Johnson J."/>
            <person name="Kravitz S."/>
            <person name="Beeson K."/>
            <person name="Sutton G."/>
            <person name="Rogers Y.-H."/>
            <person name="Friedman R."/>
            <person name="Frazier M."/>
            <person name="Venter J.C."/>
        </authorList>
    </citation>
    <scope>NUCLEOTIDE SEQUENCE [LARGE SCALE GENOMIC DNA]</scope>
    <source>
        <strain evidence="2 3">CCY0110</strain>
    </source>
</reference>
<sequence length="62" mass="7321">MPQFRHLDKDKDKNESATQSKAKLTALTPYNNSEVAYHLFPMLWLKIDVKFFYTTMQNIKSP</sequence>
<dbReference type="EMBL" id="AAXW01000001">
    <property type="protein sequence ID" value="EAZ94120.1"/>
    <property type="molecule type" value="Genomic_DNA"/>
</dbReference>
<evidence type="ECO:0000256" key="1">
    <source>
        <dbReference type="SAM" id="MobiDB-lite"/>
    </source>
</evidence>
<proteinExistence type="predicted"/>
<dbReference type="AlphaFoldDB" id="A3IGM8"/>
<protein>
    <submittedName>
        <fullName evidence="2">Uncharacterized protein</fullName>
    </submittedName>
</protein>
<feature type="compositionally biased region" description="Basic and acidic residues" evidence="1">
    <location>
        <begin position="1"/>
        <end position="15"/>
    </location>
</feature>
<dbReference type="Proteomes" id="UP000003781">
    <property type="component" value="Unassembled WGS sequence"/>
</dbReference>
<evidence type="ECO:0000313" key="2">
    <source>
        <dbReference type="EMBL" id="EAZ94120.1"/>
    </source>
</evidence>
<comment type="caution">
    <text evidence="2">The sequence shown here is derived from an EMBL/GenBank/DDBJ whole genome shotgun (WGS) entry which is preliminary data.</text>
</comment>
<keyword evidence="3" id="KW-1185">Reference proteome</keyword>
<accession>A3IGM8</accession>
<name>A3IGM8_9CHRO</name>
<feature type="region of interest" description="Disordered" evidence="1">
    <location>
        <begin position="1"/>
        <end position="21"/>
    </location>
</feature>
<gene>
    <name evidence="2" type="ORF">CY0110_09607</name>
</gene>
<evidence type="ECO:0000313" key="3">
    <source>
        <dbReference type="Proteomes" id="UP000003781"/>
    </source>
</evidence>
<organism evidence="2 3">
    <name type="scientific">Crocosphaera chwakensis CCY0110</name>
    <dbReference type="NCBI Taxonomy" id="391612"/>
    <lineage>
        <taxon>Bacteria</taxon>
        <taxon>Bacillati</taxon>
        <taxon>Cyanobacteriota</taxon>
        <taxon>Cyanophyceae</taxon>
        <taxon>Oscillatoriophycideae</taxon>
        <taxon>Chroococcales</taxon>
        <taxon>Aphanothecaceae</taxon>
        <taxon>Crocosphaera</taxon>
        <taxon>Crocosphaera chwakensis</taxon>
    </lineage>
</organism>